<reference evidence="1" key="1">
    <citation type="submission" date="2021-12" db="EMBL/GenBank/DDBJ databases">
        <authorList>
            <person name="Martin H S."/>
        </authorList>
    </citation>
    <scope>NUCLEOTIDE SEQUENCE</scope>
</reference>
<organism evidence="1 2">
    <name type="scientific">Brenthis ino</name>
    <name type="common">lesser marbled fritillary</name>
    <dbReference type="NCBI Taxonomy" id="405034"/>
    <lineage>
        <taxon>Eukaryota</taxon>
        <taxon>Metazoa</taxon>
        <taxon>Ecdysozoa</taxon>
        <taxon>Arthropoda</taxon>
        <taxon>Hexapoda</taxon>
        <taxon>Insecta</taxon>
        <taxon>Pterygota</taxon>
        <taxon>Neoptera</taxon>
        <taxon>Endopterygota</taxon>
        <taxon>Lepidoptera</taxon>
        <taxon>Glossata</taxon>
        <taxon>Ditrysia</taxon>
        <taxon>Papilionoidea</taxon>
        <taxon>Nymphalidae</taxon>
        <taxon>Heliconiinae</taxon>
        <taxon>Argynnini</taxon>
        <taxon>Brenthis</taxon>
    </lineage>
</organism>
<sequence>MMAIQTGVKPRNVLGMRCTITECVGATPWLFWSASASQPSGRRDLVFPNGEKDHAQRRADNKFIDADVENVIIET</sequence>
<evidence type="ECO:0000313" key="1">
    <source>
        <dbReference type="EMBL" id="CAH0721065.1"/>
    </source>
</evidence>
<feature type="non-terminal residue" evidence="1">
    <location>
        <position position="75"/>
    </location>
</feature>
<dbReference type="EMBL" id="OV170222">
    <property type="protein sequence ID" value="CAH0721065.1"/>
    <property type="molecule type" value="Genomic_DNA"/>
</dbReference>
<accession>A0A8J9YC63</accession>
<keyword evidence="2" id="KW-1185">Reference proteome</keyword>
<gene>
    <name evidence="1" type="ORF">BINO364_LOCUS7207</name>
</gene>
<dbReference type="AlphaFoldDB" id="A0A8J9YC63"/>
<evidence type="ECO:0000313" key="2">
    <source>
        <dbReference type="Proteomes" id="UP000838878"/>
    </source>
</evidence>
<proteinExistence type="predicted"/>
<dbReference type="Proteomes" id="UP000838878">
    <property type="component" value="Chromosome 2"/>
</dbReference>
<protein>
    <submittedName>
        <fullName evidence="1">Uncharacterized protein</fullName>
    </submittedName>
</protein>
<name>A0A8J9YC63_9NEOP</name>